<comment type="caution">
    <text evidence="6">The sequence shown here is derived from an EMBL/GenBank/DDBJ whole genome shotgun (WGS) entry which is preliminary data.</text>
</comment>
<dbReference type="InterPro" id="IPR008778">
    <property type="entry name" value="Pirin_C_dom"/>
</dbReference>
<dbReference type="PANTHER" id="PTHR13903">
    <property type="entry name" value="PIRIN-RELATED"/>
    <property type="match status" value="1"/>
</dbReference>
<dbReference type="CDD" id="cd02909">
    <property type="entry name" value="cupin_pirin_N"/>
    <property type="match status" value="1"/>
</dbReference>
<dbReference type="GO" id="GO:0046872">
    <property type="term" value="F:metal ion binding"/>
    <property type="evidence" value="ECO:0007669"/>
    <property type="project" value="UniProtKB-KW"/>
</dbReference>
<comment type="similarity">
    <text evidence="1 3">Belongs to the pirin family.</text>
</comment>
<organism evidence="6 7">
    <name type="scientific">Bowmanella pacifica</name>
    <dbReference type="NCBI Taxonomy" id="502051"/>
    <lineage>
        <taxon>Bacteria</taxon>
        <taxon>Pseudomonadati</taxon>
        <taxon>Pseudomonadota</taxon>
        <taxon>Gammaproteobacteria</taxon>
        <taxon>Alteromonadales</taxon>
        <taxon>Alteromonadaceae</taxon>
        <taxon>Bowmanella</taxon>
    </lineage>
</organism>
<dbReference type="PIRSF" id="PIRSF006232">
    <property type="entry name" value="Pirin"/>
    <property type="match status" value="1"/>
</dbReference>
<dbReference type="CDD" id="cd02247">
    <property type="entry name" value="cupin_pirin_C"/>
    <property type="match status" value="1"/>
</dbReference>
<evidence type="ECO:0000259" key="5">
    <source>
        <dbReference type="Pfam" id="PF05726"/>
    </source>
</evidence>
<evidence type="ECO:0000313" key="6">
    <source>
        <dbReference type="EMBL" id="GGO74244.1"/>
    </source>
</evidence>
<dbReference type="InterPro" id="IPR011051">
    <property type="entry name" value="RmlC_Cupin_sf"/>
</dbReference>
<dbReference type="PANTHER" id="PTHR13903:SF8">
    <property type="entry name" value="PIRIN"/>
    <property type="match status" value="1"/>
</dbReference>
<gene>
    <name evidence="6" type="ORF">GCM10010982_36620</name>
</gene>
<feature type="binding site" evidence="2">
    <location>
        <position position="120"/>
    </location>
    <ligand>
        <name>Fe cation</name>
        <dbReference type="ChEBI" id="CHEBI:24875"/>
    </ligand>
</feature>
<dbReference type="InterPro" id="IPR003829">
    <property type="entry name" value="Pirin_N_dom"/>
</dbReference>
<dbReference type="EMBL" id="BMLS01000008">
    <property type="protein sequence ID" value="GGO74244.1"/>
    <property type="molecule type" value="Genomic_DNA"/>
</dbReference>
<keyword evidence="2" id="KW-0408">Iron</keyword>
<evidence type="ECO:0000256" key="3">
    <source>
        <dbReference type="RuleBase" id="RU003457"/>
    </source>
</evidence>
<accession>A0A917Z3K0</accession>
<keyword evidence="7" id="KW-1185">Reference proteome</keyword>
<name>A0A917Z3K0_9ALTE</name>
<sequence length="304" mass="33533">MSDLLKAAGECTEHDKPCSGIEMIVSPKDKDIGGFYVRRCLPVAKLRSVGPWIFFDHMGPADFSAGEGIDVRPHPHINLATVTYLFEGEILHRDSLGSLQAIKPGDINLMVAGSGIVHSERERPEVRETAHRLHGLQLWHALPEAVEETKPAFYHYGVEAIPSVTIDDVPIRVMMGRAYGVVSPVKTFSDTLYLEAFLKPGQTLVLPHTPERAVYVAKGGVTINGTDVPEHSLALLTPDCEILVSATAETRLALIGGEPLGERFMFWNFASSRKERIEQAMADWKAQRFAQVPGDEDEFIPLPD</sequence>
<dbReference type="AlphaFoldDB" id="A0A917Z3K0"/>
<feature type="domain" description="Pirin N-terminal" evidence="4">
    <location>
        <begin position="37"/>
        <end position="139"/>
    </location>
</feature>
<dbReference type="Gene3D" id="2.60.120.10">
    <property type="entry name" value="Jelly Rolls"/>
    <property type="match status" value="2"/>
</dbReference>
<dbReference type="InterPro" id="IPR012093">
    <property type="entry name" value="Pirin"/>
</dbReference>
<comment type="cofactor">
    <cofactor evidence="2">
        <name>Fe cation</name>
        <dbReference type="ChEBI" id="CHEBI:24875"/>
    </cofactor>
    <text evidence="2">Binds 1 Fe cation per subunit.</text>
</comment>
<evidence type="ECO:0000256" key="1">
    <source>
        <dbReference type="ARBA" id="ARBA00008416"/>
    </source>
</evidence>
<feature type="domain" description="Pirin C-terminal" evidence="5">
    <location>
        <begin position="193"/>
        <end position="289"/>
    </location>
</feature>
<dbReference type="Pfam" id="PF05726">
    <property type="entry name" value="Pirin_C"/>
    <property type="match status" value="1"/>
</dbReference>
<feature type="binding site" evidence="2">
    <location>
        <position position="118"/>
    </location>
    <ligand>
        <name>Fe cation</name>
        <dbReference type="ChEBI" id="CHEBI:24875"/>
    </ligand>
</feature>
<evidence type="ECO:0000256" key="2">
    <source>
        <dbReference type="PIRSR" id="PIRSR006232-1"/>
    </source>
</evidence>
<feature type="binding site" evidence="2">
    <location>
        <position position="74"/>
    </location>
    <ligand>
        <name>Fe cation</name>
        <dbReference type="ChEBI" id="CHEBI:24875"/>
    </ligand>
</feature>
<evidence type="ECO:0008006" key="8">
    <source>
        <dbReference type="Google" id="ProtNLM"/>
    </source>
</evidence>
<dbReference type="RefSeq" id="WP_188698713.1">
    <property type="nucleotide sequence ID" value="NZ_BMLS01000008.1"/>
</dbReference>
<dbReference type="InterPro" id="IPR014710">
    <property type="entry name" value="RmlC-like_jellyroll"/>
</dbReference>
<protein>
    <recommendedName>
        <fullName evidence="8">Pirin family protein</fullName>
    </recommendedName>
</protein>
<evidence type="ECO:0000313" key="7">
    <source>
        <dbReference type="Proteomes" id="UP000606935"/>
    </source>
</evidence>
<keyword evidence="2" id="KW-0479">Metal-binding</keyword>
<dbReference type="Pfam" id="PF02678">
    <property type="entry name" value="Pirin"/>
    <property type="match status" value="1"/>
</dbReference>
<reference evidence="6" key="1">
    <citation type="journal article" date="2014" name="Int. J. Syst. Evol. Microbiol.">
        <title>Complete genome sequence of Corynebacterium casei LMG S-19264T (=DSM 44701T), isolated from a smear-ripened cheese.</title>
        <authorList>
            <consortium name="US DOE Joint Genome Institute (JGI-PGF)"/>
            <person name="Walter F."/>
            <person name="Albersmeier A."/>
            <person name="Kalinowski J."/>
            <person name="Ruckert C."/>
        </authorList>
    </citation>
    <scope>NUCLEOTIDE SEQUENCE</scope>
    <source>
        <strain evidence="6">CGMCC 1.7086</strain>
    </source>
</reference>
<evidence type="ECO:0000259" key="4">
    <source>
        <dbReference type="Pfam" id="PF02678"/>
    </source>
</evidence>
<proteinExistence type="inferred from homology"/>
<reference evidence="6" key="2">
    <citation type="submission" date="2020-09" db="EMBL/GenBank/DDBJ databases">
        <authorList>
            <person name="Sun Q."/>
            <person name="Zhou Y."/>
        </authorList>
    </citation>
    <scope>NUCLEOTIDE SEQUENCE</scope>
    <source>
        <strain evidence="6">CGMCC 1.7086</strain>
    </source>
</reference>
<feature type="binding site" evidence="2">
    <location>
        <position position="76"/>
    </location>
    <ligand>
        <name>Fe cation</name>
        <dbReference type="ChEBI" id="CHEBI:24875"/>
    </ligand>
</feature>
<dbReference type="Proteomes" id="UP000606935">
    <property type="component" value="Unassembled WGS sequence"/>
</dbReference>
<dbReference type="SUPFAM" id="SSF51182">
    <property type="entry name" value="RmlC-like cupins"/>
    <property type="match status" value="1"/>
</dbReference>